<gene>
    <name evidence="1" type="ORF">MtrunA17_Chr3g0140891</name>
</gene>
<accession>A0A396J256</accession>
<name>A0A396J256_MEDTR</name>
<dbReference type="Gramene" id="rna19574">
    <property type="protein sequence ID" value="RHN70938.1"/>
    <property type="gene ID" value="gene19574"/>
</dbReference>
<protein>
    <submittedName>
        <fullName evidence="1">Uncharacterized protein</fullName>
    </submittedName>
</protein>
<organism evidence="1 2">
    <name type="scientific">Medicago truncatula</name>
    <name type="common">Barrel medic</name>
    <name type="synonym">Medicago tribuloides</name>
    <dbReference type="NCBI Taxonomy" id="3880"/>
    <lineage>
        <taxon>Eukaryota</taxon>
        <taxon>Viridiplantae</taxon>
        <taxon>Streptophyta</taxon>
        <taxon>Embryophyta</taxon>
        <taxon>Tracheophyta</taxon>
        <taxon>Spermatophyta</taxon>
        <taxon>Magnoliopsida</taxon>
        <taxon>eudicotyledons</taxon>
        <taxon>Gunneridae</taxon>
        <taxon>Pentapetalae</taxon>
        <taxon>rosids</taxon>
        <taxon>fabids</taxon>
        <taxon>Fabales</taxon>
        <taxon>Fabaceae</taxon>
        <taxon>Papilionoideae</taxon>
        <taxon>50 kb inversion clade</taxon>
        <taxon>NPAAA clade</taxon>
        <taxon>Hologalegina</taxon>
        <taxon>IRL clade</taxon>
        <taxon>Trifolieae</taxon>
        <taxon>Medicago</taxon>
    </lineage>
</organism>
<comment type="caution">
    <text evidence="1">The sequence shown here is derived from an EMBL/GenBank/DDBJ whole genome shotgun (WGS) entry which is preliminary data.</text>
</comment>
<proteinExistence type="predicted"/>
<sequence>MKFLRPQNKYRGFVADIMRKKKIILVFQMEICGGWKVREKVGVRVFKILSI</sequence>
<reference evidence="2" key="1">
    <citation type="journal article" date="2018" name="Nat. Plants">
        <title>Whole-genome landscape of Medicago truncatula symbiotic genes.</title>
        <authorList>
            <person name="Pecrix Y."/>
            <person name="Staton S.E."/>
            <person name="Sallet E."/>
            <person name="Lelandais-Briere C."/>
            <person name="Moreau S."/>
            <person name="Carrere S."/>
            <person name="Blein T."/>
            <person name="Jardinaud M.F."/>
            <person name="Latrasse D."/>
            <person name="Zouine M."/>
            <person name="Zahm M."/>
            <person name="Kreplak J."/>
            <person name="Mayjonade B."/>
            <person name="Satge C."/>
            <person name="Perez M."/>
            <person name="Cauet S."/>
            <person name="Marande W."/>
            <person name="Chantry-Darmon C."/>
            <person name="Lopez-Roques C."/>
            <person name="Bouchez O."/>
            <person name="Berard A."/>
            <person name="Debelle F."/>
            <person name="Munos S."/>
            <person name="Bendahmane A."/>
            <person name="Berges H."/>
            <person name="Niebel A."/>
            <person name="Buitink J."/>
            <person name="Frugier F."/>
            <person name="Benhamed M."/>
            <person name="Crespi M."/>
            <person name="Gouzy J."/>
            <person name="Gamas P."/>
        </authorList>
    </citation>
    <scope>NUCLEOTIDE SEQUENCE [LARGE SCALE GENOMIC DNA]</scope>
    <source>
        <strain evidence="2">cv. Jemalong A17</strain>
    </source>
</reference>
<dbReference type="AlphaFoldDB" id="A0A396J256"/>
<dbReference type="Proteomes" id="UP000265566">
    <property type="component" value="Chromosome 3"/>
</dbReference>
<evidence type="ECO:0000313" key="1">
    <source>
        <dbReference type="EMBL" id="RHN70938.1"/>
    </source>
</evidence>
<dbReference type="EMBL" id="PSQE01000003">
    <property type="protein sequence ID" value="RHN70938.1"/>
    <property type="molecule type" value="Genomic_DNA"/>
</dbReference>
<evidence type="ECO:0000313" key="2">
    <source>
        <dbReference type="Proteomes" id="UP000265566"/>
    </source>
</evidence>